<dbReference type="Proteomes" id="UP000185783">
    <property type="component" value="Unassembled WGS sequence"/>
</dbReference>
<dbReference type="RefSeq" id="WP_051269624.1">
    <property type="nucleotide sequence ID" value="NZ_LVVZ01000022.1"/>
</dbReference>
<dbReference type="EMBL" id="LVVZ01000022">
    <property type="protein sequence ID" value="OKL43192.1"/>
    <property type="molecule type" value="Genomic_DNA"/>
</dbReference>
<gene>
    <name evidence="3" type="ORF">A3843_15920</name>
</gene>
<dbReference type="STRING" id="197461.A3843_15920"/>
<keyword evidence="4" id="KW-1185">Reference proteome</keyword>
<evidence type="ECO:0000313" key="3">
    <source>
        <dbReference type="EMBL" id="OKL43192.1"/>
    </source>
</evidence>
<evidence type="ECO:0000313" key="4">
    <source>
        <dbReference type="Proteomes" id="UP000185783"/>
    </source>
</evidence>
<dbReference type="InterPro" id="IPR025711">
    <property type="entry name" value="PepSY"/>
</dbReference>
<keyword evidence="1" id="KW-0732">Signal</keyword>
<proteinExistence type="predicted"/>
<feature type="domain" description="PepSY" evidence="2">
    <location>
        <begin position="39"/>
        <end position="95"/>
    </location>
</feature>
<dbReference type="AlphaFoldDB" id="A0A1U7JET4"/>
<feature type="chain" id="PRO_5010577133" description="PepSY domain-containing protein" evidence="1">
    <location>
        <begin position="31"/>
        <end position="95"/>
    </location>
</feature>
<dbReference type="Gene3D" id="3.10.450.40">
    <property type="match status" value="1"/>
</dbReference>
<sequence>MKKLWFLQHKLAVIGLAAALMAPLVPSAGAAQCLSPGEARAAVSSGQARALGSLSISGKIVDAKLCRQGGRLVYVLSVLQNGKVRTVTVDAKTGR</sequence>
<feature type="signal peptide" evidence="1">
    <location>
        <begin position="1"/>
        <end position="30"/>
    </location>
</feature>
<accession>A0A1U7JET4</accession>
<evidence type="ECO:0000256" key="1">
    <source>
        <dbReference type="SAM" id="SignalP"/>
    </source>
</evidence>
<comment type="caution">
    <text evidence="3">The sequence shown here is derived from an EMBL/GenBank/DDBJ whole genome shotgun (WGS) entry which is preliminary data.</text>
</comment>
<evidence type="ECO:0000259" key="2">
    <source>
        <dbReference type="Pfam" id="PF03413"/>
    </source>
</evidence>
<reference evidence="3 4" key="1">
    <citation type="submission" date="2016-03" db="EMBL/GenBank/DDBJ databases">
        <title>Genome sequence of Nesiotobacter sp. nov., a moderately halophilic alphaproteobacterium isolated from the Yellow Sea, China.</title>
        <authorList>
            <person name="Zhang G."/>
            <person name="Zhang R."/>
        </authorList>
    </citation>
    <scope>NUCLEOTIDE SEQUENCE [LARGE SCALE GENOMIC DNA]</scope>
    <source>
        <strain evidence="3 4">WB1-6</strain>
    </source>
</reference>
<dbReference type="Pfam" id="PF03413">
    <property type="entry name" value="PepSY"/>
    <property type="match status" value="1"/>
</dbReference>
<name>A0A1U7JET4_9HYPH</name>
<protein>
    <recommendedName>
        <fullName evidence="2">PepSY domain-containing protein</fullName>
    </recommendedName>
</protein>
<organism evidence="3 4">
    <name type="scientific">Pseudovibrio exalbescens</name>
    <dbReference type="NCBI Taxonomy" id="197461"/>
    <lineage>
        <taxon>Bacteria</taxon>
        <taxon>Pseudomonadati</taxon>
        <taxon>Pseudomonadota</taxon>
        <taxon>Alphaproteobacteria</taxon>
        <taxon>Hyphomicrobiales</taxon>
        <taxon>Stappiaceae</taxon>
        <taxon>Pseudovibrio</taxon>
    </lineage>
</organism>